<gene>
    <name evidence="3" type="primary">epsG</name>
    <name evidence="3" type="ORF">G9Q37_00445</name>
</gene>
<dbReference type="InterPro" id="IPR027417">
    <property type="entry name" value="P-loop_NTPase"/>
</dbReference>
<keyword evidence="3" id="KW-0808">Transferase</keyword>
<dbReference type="AlphaFoldDB" id="A0A6G8INB8"/>
<dbReference type="PANTHER" id="PTHR32309">
    <property type="entry name" value="TYROSINE-PROTEIN KINASE"/>
    <property type="match status" value="1"/>
</dbReference>
<accession>A0A6G8INB8</accession>
<protein>
    <submittedName>
        <fullName evidence="3">Chain length determinant protein tyrosine kinase EpsG</fullName>
    </submittedName>
</protein>
<evidence type="ECO:0000256" key="2">
    <source>
        <dbReference type="ARBA" id="ARBA00022840"/>
    </source>
</evidence>
<dbReference type="KEGG" id="hcz:G9Q37_00445"/>
<dbReference type="InterPro" id="IPR037257">
    <property type="entry name" value="T2SS_E_N_sf"/>
</dbReference>
<dbReference type="Proteomes" id="UP000503162">
    <property type="component" value="Chromosome"/>
</dbReference>
<evidence type="ECO:0000256" key="1">
    <source>
        <dbReference type="ARBA" id="ARBA00022741"/>
    </source>
</evidence>
<dbReference type="SUPFAM" id="SSF52540">
    <property type="entry name" value="P-loop containing nucleoside triphosphate hydrolases"/>
    <property type="match status" value="1"/>
</dbReference>
<dbReference type="Gene3D" id="3.40.50.300">
    <property type="entry name" value="P-loop containing nucleotide triphosphate hydrolases"/>
    <property type="match status" value="1"/>
</dbReference>
<dbReference type="GO" id="GO:0005524">
    <property type="term" value="F:ATP binding"/>
    <property type="evidence" value="ECO:0007669"/>
    <property type="project" value="UniProtKB-KW"/>
</dbReference>
<keyword evidence="4" id="KW-1185">Reference proteome</keyword>
<keyword evidence="2" id="KW-0067">ATP-binding</keyword>
<dbReference type="GO" id="GO:0016301">
    <property type="term" value="F:kinase activity"/>
    <property type="evidence" value="ECO:0007669"/>
    <property type="project" value="UniProtKB-KW"/>
</dbReference>
<dbReference type="InterPro" id="IPR050445">
    <property type="entry name" value="Bact_polysacc_biosynth/exp"/>
</dbReference>
<dbReference type="NCBIfam" id="TIGR01007">
    <property type="entry name" value="eps_fam"/>
    <property type="match status" value="1"/>
</dbReference>
<proteinExistence type="predicted"/>
<evidence type="ECO:0000313" key="4">
    <source>
        <dbReference type="Proteomes" id="UP000503162"/>
    </source>
</evidence>
<keyword evidence="3" id="KW-0418">Kinase</keyword>
<dbReference type="InterPro" id="IPR005702">
    <property type="entry name" value="Wzc-like_C"/>
</dbReference>
<dbReference type="SUPFAM" id="SSF160246">
    <property type="entry name" value="EspE N-terminal domain-like"/>
    <property type="match status" value="1"/>
</dbReference>
<sequence length="277" mass="29735">MGSAIGDILVSRGLLREDDIPRVIAHQREKRLPFGEAAIALRLIQRGDLESALAKQFNYGYLQDASDGLSRELVTAYKPFSNVAEQMRALRGQLMLRWFNGEPLRKVLTVVSHQPRDGRSFLVANLAVAFSQQGQRTLVIDGDLRRPRLHTLFKTEPSAGLAGVLAGRVGTEVIAQVPGLPGLRVLPAGTTPPNPQELVGSPALAELLDAAIAQHDVVLIDTPAGHDCADAEILSARVGAAVLVARRNRTTLRGAGEFARRLQDTGVALVGTVLNDA</sequence>
<dbReference type="EMBL" id="CP049989">
    <property type="protein sequence ID" value="QIM54609.1"/>
    <property type="molecule type" value="Genomic_DNA"/>
</dbReference>
<evidence type="ECO:0000313" key="3">
    <source>
        <dbReference type="EMBL" id="QIM54609.1"/>
    </source>
</evidence>
<organism evidence="3 4">
    <name type="scientific">Hydrogenophaga crocea</name>
    <dbReference type="NCBI Taxonomy" id="2716225"/>
    <lineage>
        <taxon>Bacteria</taxon>
        <taxon>Pseudomonadati</taxon>
        <taxon>Pseudomonadota</taxon>
        <taxon>Betaproteobacteria</taxon>
        <taxon>Burkholderiales</taxon>
        <taxon>Comamonadaceae</taxon>
        <taxon>Hydrogenophaga</taxon>
    </lineage>
</organism>
<reference evidence="3 4" key="1">
    <citation type="submission" date="2020-03" db="EMBL/GenBank/DDBJ databases">
        <title>Hydrogenophaga sp. nov. isolated from cyanobacterial mat.</title>
        <authorList>
            <person name="Thorat V."/>
            <person name="Kirdat K."/>
            <person name="Tiwarekar B."/>
            <person name="Costa E.D."/>
            <person name="Yadav A."/>
        </authorList>
    </citation>
    <scope>NUCLEOTIDE SEQUENCE [LARGE SCALE GENOMIC DNA]</scope>
    <source>
        <strain evidence="3 4">BA0156</strain>
    </source>
</reference>
<dbReference type="NCBIfam" id="TIGR03029">
    <property type="entry name" value="EpsG"/>
    <property type="match status" value="1"/>
</dbReference>
<keyword evidence="1" id="KW-0547">Nucleotide-binding</keyword>
<dbReference type="InterPro" id="IPR017479">
    <property type="entry name" value="Tyr_kinase_chain_length_EpsG"/>
</dbReference>
<dbReference type="CDD" id="cd05387">
    <property type="entry name" value="BY-kinase"/>
    <property type="match status" value="1"/>
</dbReference>
<name>A0A6G8INB8_9BURK</name>
<dbReference type="PANTHER" id="PTHR32309:SF31">
    <property type="entry name" value="CAPSULAR EXOPOLYSACCHARIDE FAMILY"/>
    <property type="match status" value="1"/>
</dbReference>